<reference evidence="1" key="1">
    <citation type="journal article" date="2014" name="Front. Microbiol.">
        <title>High frequency of phylogenetically diverse reductive dehalogenase-homologous genes in deep subseafloor sedimentary metagenomes.</title>
        <authorList>
            <person name="Kawai M."/>
            <person name="Futagami T."/>
            <person name="Toyoda A."/>
            <person name="Takaki Y."/>
            <person name="Nishi S."/>
            <person name="Hori S."/>
            <person name="Arai W."/>
            <person name="Tsubouchi T."/>
            <person name="Morono Y."/>
            <person name="Uchiyama I."/>
            <person name="Ito T."/>
            <person name="Fujiyama A."/>
            <person name="Inagaki F."/>
            <person name="Takami H."/>
        </authorList>
    </citation>
    <scope>NUCLEOTIDE SEQUENCE</scope>
    <source>
        <strain evidence="1">Expedition CK06-06</strain>
    </source>
</reference>
<proteinExistence type="predicted"/>
<dbReference type="EMBL" id="BARS01002033">
    <property type="protein sequence ID" value="GAF80083.1"/>
    <property type="molecule type" value="Genomic_DNA"/>
</dbReference>
<dbReference type="AlphaFoldDB" id="X0SGC4"/>
<organism evidence="1">
    <name type="scientific">marine sediment metagenome</name>
    <dbReference type="NCBI Taxonomy" id="412755"/>
    <lineage>
        <taxon>unclassified sequences</taxon>
        <taxon>metagenomes</taxon>
        <taxon>ecological metagenomes</taxon>
    </lineage>
</organism>
<sequence>GLNSPFNGSHQQNFIDAVRKRDQNILNADIVVGNDSTAWCNLANSAFRASREYDPNLVTHGLPSMNEQAERLGKILSPHGLGLQSKGIQASTVLEVNPETGKFIGVDADQANQYYKRSYRPAYAVPQLT</sequence>
<comment type="caution">
    <text evidence="1">The sequence shown here is derived from an EMBL/GenBank/DDBJ whole genome shotgun (WGS) entry which is preliminary data.</text>
</comment>
<accession>X0SGC4</accession>
<feature type="non-terminal residue" evidence="1">
    <location>
        <position position="1"/>
    </location>
</feature>
<name>X0SGC4_9ZZZZ</name>
<evidence type="ECO:0000313" key="1">
    <source>
        <dbReference type="EMBL" id="GAF80083.1"/>
    </source>
</evidence>
<protein>
    <submittedName>
        <fullName evidence="1">Uncharacterized protein</fullName>
    </submittedName>
</protein>
<gene>
    <name evidence="1" type="ORF">S01H1_03775</name>
</gene>